<protein>
    <submittedName>
        <fullName evidence="1">Uncharacterized protein</fullName>
    </submittedName>
</protein>
<organism evidence="1 2">
    <name type="scientific">Trifolium pratense</name>
    <name type="common">Red clover</name>
    <dbReference type="NCBI Taxonomy" id="57577"/>
    <lineage>
        <taxon>Eukaryota</taxon>
        <taxon>Viridiplantae</taxon>
        <taxon>Streptophyta</taxon>
        <taxon>Embryophyta</taxon>
        <taxon>Tracheophyta</taxon>
        <taxon>Spermatophyta</taxon>
        <taxon>Magnoliopsida</taxon>
        <taxon>eudicotyledons</taxon>
        <taxon>Gunneridae</taxon>
        <taxon>Pentapetalae</taxon>
        <taxon>rosids</taxon>
        <taxon>fabids</taxon>
        <taxon>Fabales</taxon>
        <taxon>Fabaceae</taxon>
        <taxon>Papilionoideae</taxon>
        <taxon>50 kb inversion clade</taxon>
        <taxon>NPAAA clade</taxon>
        <taxon>Hologalegina</taxon>
        <taxon>IRL clade</taxon>
        <taxon>Trifolieae</taxon>
        <taxon>Trifolium</taxon>
    </lineage>
</organism>
<gene>
    <name evidence="1" type="ORF">MILVUS5_LOCUS10585</name>
</gene>
<proteinExistence type="predicted"/>
<keyword evidence="2" id="KW-1185">Reference proteome</keyword>
<comment type="caution">
    <text evidence="1">The sequence shown here is derived from an EMBL/GenBank/DDBJ whole genome shotgun (WGS) entry which is preliminary data.</text>
</comment>
<sequence>MEGETETSTDTTNNISNTHSSSSLVVSHNNKNIKFRTFLRKMIWEFGFLCIGKNPSKRNFSSDDKNDENGDKRMNLEHNKAWLLAESGGCGAELNNAEPQSVHSSFRFSFCSQVELESLNLNSSSAATVLMVNLDNGVSESLVKELKLRRIESLEKTISPVSHSLIRFSYGEIVNATRNFSKGRVLGRGALSCVYRGRVGLLRTVVAIKQLDKEDKESSKAFCRELMIASSLHNPNVAPLVGFCIDSEEGLFLVYKYVSGGSLERHLHGRKKGSTLPWSVRYKVAIGIAEAIAYLHSGTERCVVHRDIKPSNILLSSKKNPKLCDFGLATWTSAPSVPFLCKTVKGTFGYLAPEYFQHGKISDKTDVYAFGVVLLELITGRKPIEPKRSPGEENLVLWAKPYLQKGKGAIEELIDPQLKCNLRYSNQIGRMIEAAAVCVTNEESRRPGIHEVIAILKAIERDEKSLGFGNARSF</sequence>
<evidence type="ECO:0000313" key="2">
    <source>
        <dbReference type="Proteomes" id="UP001177021"/>
    </source>
</evidence>
<dbReference type="Proteomes" id="UP001177021">
    <property type="component" value="Unassembled WGS sequence"/>
</dbReference>
<reference evidence="1" key="1">
    <citation type="submission" date="2023-10" db="EMBL/GenBank/DDBJ databases">
        <authorList>
            <person name="Rodriguez Cubillos JULIANA M."/>
            <person name="De Vega J."/>
        </authorList>
    </citation>
    <scope>NUCLEOTIDE SEQUENCE</scope>
</reference>
<name>A0ACB0J9F2_TRIPR</name>
<evidence type="ECO:0000313" key="1">
    <source>
        <dbReference type="EMBL" id="CAJ2640790.1"/>
    </source>
</evidence>
<accession>A0ACB0J9F2</accession>
<dbReference type="EMBL" id="CASHSV030000024">
    <property type="protein sequence ID" value="CAJ2640790.1"/>
    <property type="molecule type" value="Genomic_DNA"/>
</dbReference>